<reference evidence="12" key="1">
    <citation type="submission" date="2019-08" db="EMBL/GenBank/DDBJ databases">
        <title>Three high-quality genomes provides insights into domestication of ducks.</title>
        <authorList>
            <person name="Hou Z.C."/>
            <person name="Zhu F."/>
            <person name="Yin Z.T."/>
            <person name="Zhang F."/>
        </authorList>
    </citation>
    <scope>NUCLEOTIDE SEQUENCE [LARGE SCALE GENOMIC DNA]</scope>
</reference>
<evidence type="ECO:0000256" key="8">
    <source>
        <dbReference type="RuleBase" id="RU000688"/>
    </source>
</evidence>
<feature type="transmembrane region" description="Helical" evidence="10">
    <location>
        <begin position="66"/>
        <end position="91"/>
    </location>
</feature>
<keyword evidence="5 10" id="KW-0472">Membrane</keyword>
<dbReference type="AlphaFoldDB" id="A0A8B9SG22"/>
<reference evidence="12" key="2">
    <citation type="submission" date="2025-08" db="UniProtKB">
        <authorList>
            <consortium name="Ensembl"/>
        </authorList>
    </citation>
    <scope>IDENTIFICATION</scope>
</reference>
<evidence type="ECO:0000256" key="10">
    <source>
        <dbReference type="SAM" id="Phobius"/>
    </source>
</evidence>
<comment type="subcellular location">
    <subcellularLocation>
        <location evidence="1">Membrane</location>
        <topology evidence="1">Multi-pass membrane protein</topology>
    </subcellularLocation>
</comment>
<feature type="transmembrane region" description="Helical" evidence="10">
    <location>
        <begin position="111"/>
        <end position="137"/>
    </location>
</feature>
<protein>
    <submittedName>
        <fullName evidence="12">G protein-coupled receptor 152</fullName>
    </submittedName>
</protein>
<feature type="transmembrane region" description="Helical" evidence="10">
    <location>
        <begin position="239"/>
        <end position="259"/>
    </location>
</feature>
<dbReference type="GO" id="GO:0005886">
    <property type="term" value="C:plasma membrane"/>
    <property type="evidence" value="ECO:0007669"/>
    <property type="project" value="TreeGrafter"/>
</dbReference>
<feature type="domain" description="G-protein coupled receptors family 1 profile" evidence="11">
    <location>
        <begin position="47"/>
        <end position="290"/>
    </location>
</feature>
<evidence type="ECO:0000256" key="9">
    <source>
        <dbReference type="SAM" id="MobiDB-lite"/>
    </source>
</evidence>
<feature type="compositionally biased region" description="Low complexity" evidence="9">
    <location>
        <begin position="334"/>
        <end position="343"/>
    </location>
</feature>
<evidence type="ECO:0000256" key="6">
    <source>
        <dbReference type="ARBA" id="ARBA00023170"/>
    </source>
</evidence>
<feature type="transmembrane region" description="Helical" evidence="10">
    <location>
        <begin position="32"/>
        <end position="54"/>
    </location>
</feature>
<keyword evidence="2 8" id="KW-0812">Transmembrane</keyword>
<dbReference type="PRINTS" id="PR02108">
    <property type="entry name" value="MRGPCRFAMILY"/>
</dbReference>
<keyword evidence="7 8" id="KW-0807">Transducer</keyword>
<feature type="region of interest" description="Disordered" evidence="9">
    <location>
        <begin position="307"/>
        <end position="384"/>
    </location>
</feature>
<evidence type="ECO:0000256" key="1">
    <source>
        <dbReference type="ARBA" id="ARBA00004141"/>
    </source>
</evidence>
<evidence type="ECO:0000256" key="2">
    <source>
        <dbReference type="ARBA" id="ARBA00022692"/>
    </source>
</evidence>
<dbReference type="Pfam" id="PF00001">
    <property type="entry name" value="7tm_1"/>
    <property type="match status" value="1"/>
</dbReference>
<sequence>MELENATTSLSPSLSSSPSPSSSPQPPSALQWVWQLQLVCAVLGLPANAFVLWLTGWRLRCRGLAIFIFSVAASDFLFLANSTLQIWTAAHGHRWPLGTPLCRLHRFLLDLAYYGGLFLLAAISLDRCLLLLAPLWYRCRRPARWPAGLCAAAWLLAGCCSAPGTALAQASEVMPGLVVCRRERGRWQQLLGWLEVVLEGLLLPVGVLLLCNGAALAVAAARRRRQHGAGGLPARFQRLVAATLSGYLAIHLPFQLAQLLSHAFPRRFASLAYFVALAFNVGSCLNPCLYLLLATRACHRCVTRGDTGPTAPLPPGSVTPAPPPAPLPVPPGATTPMQSDTATPVPPDSTAPVPPGDPTPVPPGAPPPCPRRDPAPSVTPPPPP</sequence>
<comment type="similarity">
    <text evidence="8">Belongs to the G-protein coupled receptor 1 family.</text>
</comment>
<dbReference type="PANTHER" id="PTHR11334:SF1">
    <property type="entry name" value="G-PROTEIN COUPLED RECEPTOR 152-RELATED"/>
    <property type="match status" value="1"/>
</dbReference>
<evidence type="ECO:0000313" key="13">
    <source>
        <dbReference type="Proteomes" id="UP000694400"/>
    </source>
</evidence>
<feature type="region of interest" description="Disordered" evidence="9">
    <location>
        <begin position="1"/>
        <end position="23"/>
    </location>
</feature>
<feature type="compositionally biased region" description="Pro residues" evidence="9">
    <location>
        <begin position="311"/>
        <end position="333"/>
    </location>
</feature>
<feature type="transmembrane region" description="Helical" evidence="10">
    <location>
        <begin position="190"/>
        <end position="218"/>
    </location>
</feature>
<evidence type="ECO:0000256" key="5">
    <source>
        <dbReference type="ARBA" id="ARBA00023136"/>
    </source>
</evidence>
<dbReference type="InterPro" id="IPR017452">
    <property type="entry name" value="GPCR_Rhodpsn_7TM"/>
</dbReference>
<evidence type="ECO:0000256" key="3">
    <source>
        <dbReference type="ARBA" id="ARBA00022989"/>
    </source>
</evidence>
<feature type="compositionally biased region" description="Low complexity" evidence="9">
    <location>
        <begin position="9"/>
        <end position="20"/>
    </location>
</feature>
<dbReference type="PROSITE" id="PS00237">
    <property type="entry name" value="G_PROTEIN_RECEP_F1_1"/>
    <property type="match status" value="1"/>
</dbReference>
<dbReference type="Gene3D" id="1.20.1070.10">
    <property type="entry name" value="Rhodopsin 7-helix transmembrane proteins"/>
    <property type="match status" value="1"/>
</dbReference>
<dbReference type="InterPro" id="IPR026234">
    <property type="entry name" value="MRGPCRFAMILY"/>
</dbReference>
<dbReference type="SUPFAM" id="SSF81321">
    <property type="entry name" value="Family A G protein-coupled receptor-like"/>
    <property type="match status" value="1"/>
</dbReference>
<dbReference type="Ensembl" id="ENSAPLT00020002151.1">
    <property type="protein sequence ID" value="ENSAPLP00020002011.1"/>
    <property type="gene ID" value="ENSAPLG00020001465.1"/>
</dbReference>
<feature type="compositionally biased region" description="Pro residues" evidence="9">
    <location>
        <begin position="344"/>
        <end position="369"/>
    </location>
</feature>
<reference evidence="12" key="3">
    <citation type="submission" date="2025-09" db="UniProtKB">
        <authorList>
            <consortium name="Ensembl"/>
        </authorList>
    </citation>
    <scope>IDENTIFICATION</scope>
</reference>
<name>A0A8B9SG22_ANAPL</name>
<keyword evidence="3 10" id="KW-1133">Transmembrane helix</keyword>
<dbReference type="PROSITE" id="PS50262">
    <property type="entry name" value="G_PROTEIN_RECEP_F1_2"/>
    <property type="match status" value="1"/>
</dbReference>
<feature type="transmembrane region" description="Helical" evidence="10">
    <location>
        <begin position="149"/>
        <end position="170"/>
    </location>
</feature>
<evidence type="ECO:0000256" key="7">
    <source>
        <dbReference type="ARBA" id="ARBA00023224"/>
    </source>
</evidence>
<accession>A0A8B9SG22</accession>
<dbReference type="PRINTS" id="PR00237">
    <property type="entry name" value="GPCRRHODOPSN"/>
</dbReference>
<dbReference type="PANTHER" id="PTHR11334">
    <property type="entry name" value="MAS-RELATED G-PROTEIN COUPLED RECEPTOR"/>
    <property type="match status" value="1"/>
</dbReference>
<feature type="transmembrane region" description="Helical" evidence="10">
    <location>
        <begin position="271"/>
        <end position="294"/>
    </location>
</feature>
<evidence type="ECO:0000313" key="12">
    <source>
        <dbReference type="Ensembl" id="ENSAPLP00020002011.1"/>
    </source>
</evidence>
<dbReference type="GO" id="GO:0004930">
    <property type="term" value="F:G protein-coupled receptor activity"/>
    <property type="evidence" value="ECO:0007669"/>
    <property type="project" value="UniProtKB-KW"/>
</dbReference>
<dbReference type="Proteomes" id="UP000694400">
    <property type="component" value="Chromosome 5"/>
</dbReference>
<evidence type="ECO:0000259" key="11">
    <source>
        <dbReference type="PROSITE" id="PS50262"/>
    </source>
</evidence>
<proteinExistence type="inferred from homology"/>
<evidence type="ECO:0000256" key="4">
    <source>
        <dbReference type="ARBA" id="ARBA00023040"/>
    </source>
</evidence>
<keyword evidence="6 8" id="KW-0675">Receptor</keyword>
<keyword evidence="4 8" id="KW-0297">G-protein coupled receptor</keyword>
<dbReference type="InterPro" id="IPR000276">
    <property type="entry name" value="GPCR_Rhodpsn"/>
</dbReference>
<organism evidence="12 13">
    <name type="scientific">Anas platyrhynchos</name>
    <name type="common">Mallard</name>
    <name type="synonym">Anas boschas</name>
    <dbReference type="NCBI Taxonomy" id="8839"/>
    <lineage>
        <taxon>Eukaryota</taxon>
        <taxon>Metazoa</taxon>
        <taxon>Chordata</taxon>
        <taxon>Craniata</taxon>
        <taxon>Vertebrata</taxon>
        <taxon>Euteleostomi</taxon>
        <taxon>Archelosauria</taxon>
        <taxon>Archosauria</taxon>
        <taxon>Dinosauria</taxon>
        <taxon>Saurischia</taxon>
        <taxon>Theropoda</taxon>
        <taxon>Coelurosauria</taxon>
        <taxon>Aves</taxon>
        <taxon>Neognathae</taxon>
        <taxon>Galloanserae</taxon>
        <taxon>Anseriformes</taxon>
        <taxon>Anatidae</taxon>
        <taxon>Anatinae</taxon>
        <taxon>Anas</taxon>
    </lineage>
</organism>